<gene>
    <name evidence="4" type="ORF">AKO1_006923</name>
</gene>
<dbReference type="InterPro" id="IPR003131">
    <property type="entry name" value="T1-type_BTB"/>
</dbReference>
<evidence type="ECO:0000256" key="1">
    <source>
        <dbReference type="PROSITE-ProRule" id="PRU00221"/>
    </source>
</evidence>
<dbReference type="InterPro" id="IPR036322">
    <property type="entry name" value="WD40_repeat_dom_sf"/>
</dbReference>
<feature type="repeat" description="WD" evidence="1">
    <location>
        <begin position="223"/>
        <end position="253"/>
    </location>
</feature>
<dbReference type="InterPro" id="IPR011333">
    <property type="entry name" value="SKP1/BTB/POZ_sf"/>
</dbReference>
<evidence type="ECO:0000256" key="2">
    <source>
        <dbReference type="SAM" id="Coils"/>
    </source>
</evidence>
<protein>
    <recommendedName>
        <fullName evidence="3">Potassium channel tetramerisation-type BTB domain-containing protein</fullName>
    </recommendedName>
</protein>
<dbReference type="InterPro" id="IPR045068">
    <property type="entry name" value="BACURD1-3"/>
</dbReference>
<comment type="caution">
    <text evidence="4">The sequence shown here is derived from an EMBL/GenBank/DDBJ whole genome shotgun (WGS) entry which is preliminary data.</text>
</comment>
<dbReference type="EMBL" id="JAOPGA020000687">
    <property type="protein sequence ID" value="KAL0480745.1"/>
    <property type="molecule type" value="Genomic_DNA"/>
</dbReference>
<feature type="domain" description="Potassium channel tetramerisation-type BTB" evidence="3">
    <location>
        <begin position="71"/>
        <end position="162"/>
    </location>
</feature>
<dbReference type="InterPro" id="IPR015943">
    <property type="entry name" value="WD40/YVTN_repeat-like_dom_sf"/>
</dbReference>
<dbReference type="Gene3D" id="2.130.10.10">
    <property type="entry name" value="YVTN repeat-like/Quinoprotein amine dehydrogenase"/>
    <property type="match status" value="1"/>
</dbReference>
<name>A0AAW2YUD3_9EUKA</name>
<dbReference type="AlphaFoldDB" id="A0AAW2YUD3"/>
<dbReference type="SUPFAM" id="SSF54695">
    <property type="entry name" value="POZ domain"/>
    <property type="match status" value="1"/>
</dbReference>
<dbReference type="PROSITE" id="PS50294">
    <property type="entry name" value="WD_REPEATS_REGION"/>
    <property type="match status" value="1"/>
</dbReference>
<keyword evidence="1" id="KW-0853">WD repeat</keyword>
<dbReference type="Pfam" id="PF00400">
    <property type="entry name" value="WD40"/>
    <property type="match status" value="1"/>
</dbReference>
<dbReference type="GO" id="GO:0051260">
    <property type="term" value="P:protein homooligomerization"/>
    <property type="evidence" value="ECO:0007669"/>
    <property type="project" value="InterPro"/>
</dbReference>
<organism evidence="4 5">
    <name type="scientific">Acrasis kona</name>
    <dbReference type="NCBI Taxonomy" id="1008807"/>
    <lineage>
        <taxon>Eukaryota</taxon>
        <taxon>Discoba</taxon>
        <taxon>Heterolobosea</taxon>
        <taxon>Tetramitia</taxon>
        <taxon>Eutetramitia</taxon>
        <taxon>Acrasidae</taxon>
        <taxon>Acrasis</taxon>
    </lineage>
</organism>
<accession>A0AAW2YUD3</accession>
<reference evidence="4 5" key="1">
    <citation type="submission" date="2024-03" db="EMBL/GenBank/DDBJ databases">
        <title>The Acrasis kona genome and developmental transcriptomes reveal deep origins of eukaryotic multicellular pathways.</title>
        <authorList>
            <person name="Sheikh S."/>
            <person name="Fu C.-J."/>
            <person name="Brown M.W."/>
            <person name="Baldauf S.L."/>
        </authorList>
    </citation>
    <scope>NUCLEOTIDE SEQUENCE [LARGE SCALE GENOMIC DNA]</scope>
    <source>
        <strain evidence="4 5">ATCC MYA-3509</strain>
    </source>
</reference>
<dbReference type="PANTHER" id="PTHR11145">
    <property type="entry name" value="BTB/POZ DOMAIN-CONTAINING ADAPTER FOR CUL3-MEDIATED RHOA DEGRADATION PROTEIN FAMILY MEMBER"/>
    <property type="match status" value="1"/>
</dbReference>
<evidence type="ECO:0000259" key="3">
    <source>
        <dbReference type="Pfam" id="PF02214"/>
    </source>
</evidence>
<evidence type="ECO:0000313" key="4">
    <source>
        <dbReference type="EMBL" id="KAL0480745.1"/>
    </source>
</evidence>
<dbReference type="Pfam" id="PF02214">
    <property type="entry name" value="BTB_2"/>
    <property type="match status" value="1"/>
</dbReference>
<dbReference type="PROSITE" id="PS50082">
    <property type="entry name" value="WD_REPEATS_2"/>
    <property type="match status" value="1"/>
</dbReference>
<feature type="coiled-coil region" evidence="2">
    <location>
        <begin position="27"/>
        <end position="68"/>
    </location>
</feature>
<dbReference type="Proteomes" id="UP001431209">
    <property type="component" value="Unassembled WGS sequence"/>
</dbReference>
<proteinExistence type="predicted"/>
<dbReference type="SUPFAM" id="SSF50978">
    <property type="entry name" value="WD40 repeat-like"/>
    <property type="match status" value="1"/>
</dbReference>
<keyword evidence="5" id="KW-1185">Reference proteome</keyword>
<dbReference type="PANTHER" id="PTHR11145:SF8">
    <property type="entry name" value="RE57120P"/>
    <property type="match status" value="1"/>
</dbReference>
<evidence type="ECO:0000313" key="5">
    <source>
        <dbReference type="Proteomes" id="UP001431209"/>
    </source>
</evidence>
<dbReference type="Gene3D" id="3.30.710.10">
    <property type="entry name" value="Potassium Channel Kv1.1, Chain A"/>
    <property type="match status" value="1"/>
</dbReference>
<dbReference type="InterPro" id="IPR001680">
    <property type="entry name" value="WD40_rpt"/>
</dbReference>
<sequence length="253" mass="29432">MRTTSDLFEDLRIKLDDFIRQLEITVQNTVEEEKQRVEQEMSEKMKEIDEKQKKLDELEKKYNNTIVGNRVKLDIGGTLFSTTISTLTSQKNSFFSAMFSKDFGVKPEADGSYFIDREANDFSLILSRLRGEEVDKKMKSLSNERRERLFEDINYYCLQDTFSDYINPTCVQCVATLNSYDKIGLIIELNNDEIASCAGFADFTRDRTIKIWNTREGKCIATLISHTHNIYSLTKLRNRRFASGSLDKTIKIW</sequence>
<keyword evidence="2" id="KW-0175">Coiled coil</keyword>
<feature type="non-terminal residue" evidence="4">
    <location>
        <position position="253"/>
    </location>
</feature>